<evidence type="ECO:0000313" key="3">
    <source>
        <dbReference type="Proteomes" id="UP000011682"/>
    </source>
</evidence>
<evidence type="ECO:0000313" key="2">
    <source>
        <dbReference type="EMBL" id="EPX60090.1"/>
    </source>
</evidence>
<reference evidence="2" key="1">
    <citation type="submission" date="2013-05" db="EMBL/GenBank/DDBJ databases">
        <title>Genome assembly of Cystobacter fuscus DSM 2262.</title>
        <authorList>
            <person name="Sharma G."/>
            <person name="Khatri I."/>
            <person name="Kaur C."/>
            <person name="Mayilraj S."/>
            <person name="Subramanian S."/>
        </authorList>
    </citation>
    <scope>NUCLEOTIDE SEQUENCE [LARGE SCALE GENOMIC DNA]</scope>
    <source>
        <strain evidence="2">DSM 2262</strain>
    </source>
</reference>
<accession>S9P6N0</accession>
<evidence type="ECO:0000256" key="1">
    <source>
        <dbReference type="SAM" id="MobiDB-lite"/>
    </source>
</evidence>
<protein>
    <submittedName>
        <fullName evidence="2">Uncharacterized protein</fullName>
    </submittedName>
</protein>
<sequence>MWSTSSAEHERADGTHIPAGGPFNDRLNAQHRPSLVAPRPRRSTPPR</sequence>
<dbReference type="AlphaFoldDB" id="S9P6N0"/>
<dbReference type="EMBL" id="ANAH02000014">
    <property type="protein sequence ID" value="EPX60090.1"/>
    <property type="molecule type" value="Genomic_DNA"/>
</dbReference>
<proteinExistence type="predicted"/>
<keyword evidence="3" id="KW-1185">Reference proteome</keyword>
<organism evidence="2 3">
    <name type="scientific">Cystobacter fuscus (strain ATCC 25194 / DSM 2262 / NBRC 100088 / M29)</name>
    <dbReference type="NCBI Taxonomy" id="1242864"/>
    <lineage>
        <taxon>Bacteria</taxon>
        <taxon>Pseudomonadati</taxon>
        <taxon>Myxococcota</taxon>
        <taxon>Myxococcia</taxon>
        <taxon>Myxococcales</taxon>
        <taxon>Cystobacterineae</taxon>
        <taxon>Archangiaceae</taxon>
        <taxon>Cystobacter</taxon>
    </lineage>
</organism>
<comment type="caution">
    <text evidence="2">The sequence shown here is derived from an EMBL/GenBank/DDBJ whole genome shotgun (WGS) entry which is preliminary data.</text>
</comment>
<feature type="region of interest" description="Disordered" evidence="1">
    <location>
        <begin position="1"/>
        <end position="47"/>
    </location>
</feature>
<dbReference type="Proteomes" id="UP000011682">
    <property type="component" value="Unassembled WGS sequence"/>
</dbReference>
<gene>
    <name evidence="2" type="ORF">D187_002176</name>
</gene>
<name>S9P6N0_CYSF2</name>